<comment type="caution">
    <text evidence="3">The sequence shown here is derived from an EMBL/GenBank/DDBJ whole genome shotgun (WGS) entry which is preliminary data.</text>
</comment>
<feature type="compositionally biased region" description="Polar residues" evidence="1">
    <location>
        <begin position="30"/>
        <end position="46"/>
    </location>
</feature>
<reference evidence="4" key="1">
    <citation type="journal article" date="2019" name="Int. J. Syst. Evol. Microbiol.">
        <title>The Global Catalogue of Microorganisms (GCM) 10K type strain sequencing project: providing services to taxonomists for standard genome sequencing and annotation.</title>
        <authorList>
            <consortium name="The Broad Institute Genomics Platform"/>
            <consortium name="The Broad Institute Genome Sequencing Center for Infectious Disease"/>
            <person name="Wu L."/>
            <person name="Ma J."/>
        </authorList>
    </citation>
    <scope>NUCLEOTIDE SEQUENCE [LARGE SCALE GENOMIC DNA]</scope>
    <source>
        <strain evidence="4">KCTC 3950</strain>
    </source>
</reference>
<keyword evidence="2" id="KW-0732">Signal</keyword>
<dbReference type="Proteomes" id="UP001597541">
    <property type="component" value="Unassembled WGS sequence"/>
</dbReference>
<evidence type="ECO:0000313" key="4">
    <source>
        <dbReference type="Proteomes" id="UP001597541"/>
    </source>
</evidence>
<organism evidence="3 4">
    <name type="scientific">Paenibacillus gansuensis</name>
    <dbReference type="NCBI Taxonomy" id="306542"/>
    <lineage>
        <taxon>Bacteria</taxon>
        <taxon>Bacillati</taxon>
        <taxon>Bacillota</taxon>
        <taxon>Bacilli</taxon>
        <taxon>Bacillales</taxon>
        <taxon>Paenibacillaceae</taxon>
        <taxon>Paenibacillus</taxon>
    </lineage>
</organism>
<feature type="region of interest" description="Disordered" evidence="1">
    <location>
        <begin position="30"/>
        <end position="53"/>
    </location>
</feature>
<proteinExistence type="predicted"/>
<evidence type="ECO:0000313" key="3">
    <source>
        <dbReference type="EMBL" id="MFD2614987.1"/>
    </source>
</evidence>
<gene>
    <name evidence="3" type="ORF">ACFSUF_21455</name>
</gene>
<dbReference type="PROSITE" id="PS51257">
    <property type="entry name" value="PROKAR_LIPOPROTEIN"/>
    <property type="match status" value="1"/>
</dbReference>
<dbReference type="EMBL" id="JBHUME010000015">
    <property type="protein sequence ID" value="MFD2614987.1"/>
    <property type="molecule type" value="Genomic_DNA"/>
</dbReference>
<evidence type="ECO:0008006" key="5">
    <source>
        <dbReference type="Google" id="ProtNLM"/>
    </source>
</evidence>
<evidence type="ECO:0000256" key="2">
    <source>
        <dbReference type="SAM" id="SignalP"/>
    </source>
</evidence>
<protein>
    <recommendedName>
        <fullName evidence="5">Lipoprotein</fullName>
    </recommendedName>
</protein>
<name>A0ABW5PHP4_9BACL</name>
<keyword evidence="4" id="KW-1185">Reference proteome</keyword>
<evidence type="ECO:0000256" key="1">
    <source>
        <dbReference type="SAM" id="MobiDB-lite"/>
    </source>
</evidence>
<accession>A0ABW5PHP4</accession>
<dbReference type="RefSeq" id="WP_377606428.1">
    <property type="nucleotide sequence ID" value="NZ_JBHUME010000015.1"/>
</dbReference>
<feature type="signal peptide" evidence="2">
    <location>
        <begin position="1"/>
        <end position="22"/>
    </location>
</feature>
<feature type="chain" id="PRO_5046991589" description="Lipoprotein" evidence="2">
    <location>
        <begin position="23"/>
        <end position="205"/>
    </location>
</feature>
<sequence>MNKSKRCIAIAAILSLSSACSTSNTVIPETPVQTAKGSQHPRTSNPTDEKKPTEKFSYLKKLSPQKQEALIRFKSQSDMRELHNFTPEEMVLVYLYSLSIGDPGLLYDITYNGGQLPDKDQFWDEYLEYAHTYDSETAIHYRYYDSIEVEEGTAEESRVTVVIMVSLETMTHSMALGLRKEDEVWKLDIYHLIKEHIHKAKANKK</sequence>